<dbReference type="SMART" id="SM00220">
    <property type="entry name" value="S_TKc"/>
    <property type="match status" value="1"/>
</dbReference>
<dbReference type="InterPro" id="IPR000719">
    <property type="entry name" value="Prot_kinase_dom"/>
</dbReference>
<dbReference type="Proteomes" id="UP000001514">
    <property type="component" value="Unassembled WGS sequence"/>
</dbReference>
<dbReference type="OrthoDB" id="545463at2759"/>
<dbReference type="KEGG" id="smo:SELMODRAFT_425501"/>
<dbReference type="InterPro" id="IPR011009">
    <property type="entry name" value="Kinase-like_dom_sf"/>
</dbReference>
<dbReference type="GO" id="GO:0005737">
    <property type="term" value="C:cytoplasm"/>
    <property type="evidence" value="ECO:0000318"/>
    <property type="project" value="GO_Central"/>
</dbReference>
<evidence type="ECO:0000256" key="6">
    <source>
        <dbReference type="SAM" id="MobiDB-lite"/>
    </source>
</evidence>
<evidence type="ECO:0000256" key="1">
    <source>
        <dbReference type="ARBA" id="ARBA00022527"/>
    </source>
</evidence>
<protein>
    <recommendedName>
        <fullName evidence="7">Protein kinase domain-containing protein</fullName>
    </recommendedName>
</protein>
<evidence type="ECO:0000313" key="8">
    <source>
        <dbReference type="EMBL" id="EFJ12457.1"/>
    </source>
</evidence>
<evidence type="ECO:0000256" key="5">
    <source>
        <dbReference type="ARBA" id="ARBA00022840"/>
    </source>
</evidence>
<evidence type="ECO:0000256" key="2">
    <source>
        <dbReference type="ARBA" id="ARBA00022679"/>
    </source>
</evidence>
<evidence type="ECO:0000259" key="7">
    <source>
        <dbReference type="PROSITE" id="PS50011"/>
    </source>
</evidence>
<evidence type="ECO:0000256" key="4">
    <source>
        <dbReference type="ARBA" id="ARBA00022777"/>
    </source>
</evidence>
<keyword evidence="9" id="KW-1185">Reference proteome</keyword>
<proteinExistence type="predicted"/>
<keyword evidence="3" id="KW-0547">Nucleotide-binding</keyword>
<evidence type="ECO:0000313" key="9">
    <source>
        <dbReference type="Proteomes" id="UP000001514"/>
    </source>
</evidence>
<dbReference type="SUPFAM" id="SSF56112">
    <property type="entry name" value="Protein kinase-like (PK-like)"/>
    <property type="match status" value="1"/>
</dbReference>
<dbReference type="STRING" id="88036.D8STA8"/>
<dbReference type="PROSITE" id="PS50011">
    <property type="entry name" value="PROTEIN_KINASE_DOM"/>
    <property type="match status" value="1"/>
</dbReference>
<dbReference type="EMBL" id="GL377639">
    <property type="protein sequence ID" value="EFJ12457.1"/>
    <property type="molecule type" value="Genomic_DNA"/>
</dbReference>
<feature type="domain" description="Protein kinase" evidence="7">
    <location>
        <begin position="10"/>
        <end position="285"/>
    </location>
</feature>
<keyword evidence="4" id="KW-0418">Kinase</keyword>
<dbReference type="GO" id="GO:0005524">
    <property type="term" value="F:ATP binding"/>
    <property type="evidence" value="ECO:0007669"/>
    <property type="project" value="UniProtKB-KW"/>
</dbReference>
<dbReference type="Pfam" id="PF00069">
    <property type="entry name" value="Pkinase"/>
    <property type="match status" value="1"/>
</dbReference>
<dbReference type="InterPro" id="IPR050205">
    <property type="entry name" value="CDPK_Ser/Thr_kinases"/>
</dbReference>
<dbReference type="InterPro" id="IPR008271">
    <property type="entry name" value="Ser/Thr_kinase_AS"/>
</dbReference>
<keyword evidence="5" id="KW-0067">ATP-binding</keyword>
<accession>D8STA8</accession>
<keyword evidence="2" id="KW-0808">Transferase</keyword>
<reference evidence="8 9" key="1">
    <citation type="journal article" date="2011" name="Science">
        <title>The Selaginella genome identifies genetic changes associated with the evolution of vascular plants.</title>
        <authorList>
            <person name="Banks J.A."/>
            <person name="Nishiyama T."/>
            <person name="Hasebe M."/>
            <person name="Bowman J.L."/>
            <person name="Gribskov M."/>
            <person name="dePamphilis C."/>
            <person name="Albert V.A."/>
            <person name="Aono N."/>
            <person name="Aoyama T."/>
            <person name="Ambrose B.A."/>
            <person name="Ashton N.W."/>
            <person name="Axtell M.J."/>
            <person name="Barker E."/>
            <person name="Barker M.S."/>
            <person name="Bennetzen J.L."/>
            <person name="Bonawitz N.D."/>
            <person name="Chapple C."/>
            <person name="Cheng C."/>
            <person name="Correa L.G."/>
            <person name="Dacre M."/>
            <person name="DeBarry J."/>
            <person name="Dreyer I."/>
            <person name="Elias M."/>
            <person name="Engstrom E.M."/>
            <person name="Estelle M."/>
            <person name="Feng L."/>
            <person name="Finet C."/>
            <person name="Floyd S.K."/>
            <person name="Frommer W.B."/>
            <person name="Fujita T."/>
            <person name="Gramzow L."/>
            <person name="Gutensohn M."/>
            <person name="Harholt J."/>
            <person name="Hattori M."/>
            <person name="Heyl A."/>
            <person name="Hirai T."/>
            <person name="Hiwatashi Y."/>
            <person name="Ishikawa M."/>
            <person name="Iwata M."/>
            <person name="Karol K.G."/>
            <person name="Koehler B."/>
            <person name="Kolukisaoglu U."/>
            <person name="Kubo M."/>
            <person name="Kurata T."/>
            <person name="Lalonde S."/>
            <person name="Li K."/>
            <person name="Li Y."/>
            <person name="Litt A."/>
            <person name="Lyons E."/>
            <person name="Manning G."/>
            <person name="Maruyama T."/>
            <person name="Michael T.P."/>
            <person name="Mikami K."/>
            <person name="Miyazaki S."/>
            <person name="Morinaga S."/>
            <person name="Murata T."/>
            <person name="Mueller-Roeber B."/>
            <person name="Nelson D.R."/>
            <person name="Obara M."/>
            <person name="Oguri Y."/>
            <person name="Olmstead R.G."/>
            <person name="Onodera N."/>
            <person name="Petersen B.L."/>
            <person name="Pils B."/>
            <person name="Prigge M."/>
            <person name="Rensing S.A."/>
            <person name="Riano-Pachon D.M."/>
            <person name="Roberts A.W."/>
            <person name="Sato Y."/>
            <person name="Scheller H.V."/>
            <person name="Schulz B."/>
            <person name="Schulz C."/>
            <person name="Shakirov E.V."/>
            <person name="Shibagaki N."/>
            <person name="Shinohara N."/>
            <person name="Shippen D.E."/>
            <person name="Soerensen I."/>
            <person name="Sotooka R."/>
            <person name="Sugimoto N."/>
            <person name="Sugita M."/>
            <person name="Sumikawa N."/>
            <person name="Tanurdzic M."/>
            <person name="Theissen G."/>
            <person name="Ulvskov P."/>
            <person name="Wakazuki S."/>
            <person name="Weng J.K."/>
            <person name="Willats W.W."/>
            <person name="Wipf D."/>
            <person name="Wolf P.G."/>
            <person name="Yang L."/>
            <person name="Zimmer A.D."/>
            <person name="Zhu Q."/>
            <person name="Mitros T."/>
            <person name="Hellsten U."/>
            <person name="Loque D."/>
            <person name="Otillar R."/>
            <person name="Salamov A."/>
            <person name="Schmutz J."/>
            <person name="Shapiro H."/>
            <person name="Lindquist E."/>
            <person name="Lucas S."/>
            <person name="Rokhsar D."/>
            <person name="Grigoriev I.V."/>
        </authorList>
    </citation>
    <scope>NUCLEOTIDE SEQUENCE [LARGE SCALE GENOMIC DNA]</scope>
</reference>
<gene>
    <name evidence="8" type="ORF">SELMODRAFT_425501</name>
</gene>
<dbReference type="Gramene" id="EFJ12457">
    <property type="protein sequence ID" value="EFJ12457"/>
    <property type="gene ID" value="SELMODRAFT_425501"/>
</dbReference>
<evidence type="ECO:0000256" key="3">
    <source>
        <dbReference type="ARBA" id="ARBA00022741"/>
    </source>
</evidence>
<keyword evidence="1" id="KW-0723">Serine/threonine-protein kinase</keyword>
<dbReference type="PROSITE" id="PS00108">
    <property type="entry name" value="PROTEIN_KINASE_ST"/>
    <property type="match status" value="1"/>
</dbReference>
<sequence length="349" mass="40103">MEMERMRALFSVEEELDHGGQAIVYKVVRKCDGQPFACKSIRVTEYKEDELEDLNPDDFPDGGLLEEAEMEIRALSKGKGESGVVQLVDVFRDDDYYHIIMELCECSLKDLLQDRTRLSEHEAAMVIESVARTVSRMHDLGVVHRDIKVGNILLGFGESLFDNIKLADFGTSWVSKGTDMRMRGQVGTDRYVAPEVVASIHEYDERVDVWGVGIVLYEILSGKLAFEGVRSRDVPRRLSHWEDLAVSSLDWTDVSDGARDLILQLLHLDPRRRLPIHEVENHPWVVKHSGSQVPDNRSLEEEQHSKRMVFEQPHHGLKRRRGEEEEEEEDFIAKKLQHLGVDRAWQVVH</sequence>
<feature type="region of interest" description="Disordered" evidence="6">
    <location>
        <begin position="287"/>
        <end position="329"/>
    </location>
</feature>
<dbReference type="HOGENOM" id="CLU_000288_63_0_1"/>
<dbReference type="Gene3D" id="1.10.510.10">
    <property type="entry name" value="Transferase(Phosphotransferase) domain 1"/>
    <property type="match status" value="1"/>
</dbReference>
<dbReference type="AlphaFoldDB" id="D8STA8"/>
<dbReference type="PANTHER" id="PTHR24349">
    <property type="entry name" value="SERINE/THREONINE-PROTEIN KINASE"/>
    <property type="match status" value="1"/>
</dbReference>
<feature type="compositionally biased region" description="Basic and acidic residues" evidence="6">
    <location>
        <begin position="297"/>
        <end position="314"/>
    </location>
</feature>
<dbReference type="InParanoid" id="D8STA8"/>
<name>D8STA8_SELML</name>
<dbReference type="eggNOG" id="KOG0032">
    <property type="taxonomic scope" value="Eukaryota"/>
</dbReference>
<organism evidence="9">
    <name type="scientific">Selaginella moellendorffii</name>
    <name type="common">Spikemoss</name>
    <dbReference type="NCBI Taxonomy" id="88036"/>
    <lineage>
        <taxon>Eukaryota</taxon>
        <taxon>Viridiplantae</taxon>
        <taxon>Streptophyta</taxon>
        <taxon>Embryophyta</taxon>
        <taxon>Tracheophyta</taxon>
        <taxon>Lycopodiopsida</taxon>
        <taxon>Selaginellales</taxon>
        <taxon>Selaginellaceae</taxon>
        <taxon>Selaginella</taxon>
    </lineage>
</organism>
<dbReference type="GO" id="GO:0004674">
    <property type="term" value="F:protein serine/threonine kinase activity"/>
    <property type="evidence" value="ECO:0000318"/>
    <property type="project" value="GO_Central"/>
</dbReference>